<dbReference type="GO" id="GO:0006974">
    <property type="term" value="P:DNA damage response"/>
    <property type="evidence" value="ECO:0007669"/>
    <property type="project" value="UniProtKB-KW"/>
</dbReference>
<feature type="domain" description="FATC" evidence="17">
    <location>
        <begin position="2754"/>
        <end position="2786"/>
    </location>
</feature>
<evidence type="ECO:0000313" key="18">
    <source>
        <dbReference type="EMBL" id="KAL1501124.1"/>
    </source>
</evidence>
<dbReference type="PROSITE" id="PS51190">
    <property type="entry name" value="FATC"/>
    <property type="match status" value="1"/>
</dbReference>
<dbReference type="InterPro" id="IPR000403">
    <property type="entry name" value="PI3/4_kinase_cat_dom"/>
</dbReference>
<dbReference type="CDD" id="cd05171">
    <property type="entry name" value="PIKKc_ATM"/>
    <property type="match status" value="1"/>
</dbReference>
<evidence type="ECO:0000256" key="8">
    <source>
        <dbReference type="ARBA" id="ARBA00022840"/>
    </source>
</evidence>
<dbReference type="PROSITE" id="PS51189">
    <property type="entry name" value="FAT"/>
    <property type="match status" value="1"/>
</dbReference>
<evidence type="ECO:0000256" key="3">
    <source>
        <dbReference type="ARBA" id="ARBA00022527"/>
    </source>
</evidence>
<dbReference type="Pfam" id="PF02259">
    <property type="entry name" value="FAT"/>
    <property type="match status" value="1"/>
</dbReference>
<comment type="catalytic activity">
    <reaction evidence="12">
        <text>L-seryl-[protein] + ATP = O-phospho-L-seryl-[protein] + ADP + H(+)</text>
        <dbReference type="Rhea" id="RHEA:17989"/>
        <dbReference type="Rhea" id="RHEA-COMP:9863"/>
        <dbReference type="Rhea" id="RHEA-COMP:11604"/>
        <dbReference type="ChEBI" id="CHEBI:15378"/>
        <dbReference type="ChEBI" id="CHEBI:29999"/>
        <dbReference type="ChEBI" id="CHEBI:30616"/>
        <dbReference type="ChEBI" id="CHEBI:83421"/>
        <dbReference type="ChEBI" id="CHEBI:456216"/>
        <dbReference type="EC" id="2.7.11.1"/>
    </reaction>
</comment>
<evidence type="ECO:0000256" key="12">
    <source>
        <dbReference type="ARBA" id="ARBA00048679"/>
    </source>
</evidence>
<dbReference type="Pfam" id="PF00454">
    <property type="entry name" value="PI3_PI4_kinase"/>
    <property type="match status" value="1"/>
</dbReference>
<dbReference type="SUPFAM" id="SSF48371">
    <property type="entry name" value="ARM repeat"/>
    <property type="match status" value="1"/>
</dbReference>
<dbReference type="Proteomes" id="UP001566132">
    <property type="component" value="Unassembled WGS sequence"/>
</dbReference>
<comment type="caution">
    <text evidence="18">The sequence shown here is derived from an EMBL/GenBank/DDBJ whole genome shotgun (WGS) entry which is preliminary data.</text>
</comment>
<proteinExistence type="predicted"/>
<protein>
    <recommendedName>
        <fullName evidence="13">Serine/threonine-protein kinase ATM</fullName>
        <ecNumber evidence="2">2.7.11.1</ecNumber>
    </recommendedName>
</protein>
<feature type="domain" description="FAT" evidence="16">
    <location>
        <begin position="1735"/>
        <end position="2322"/>
    </location>
</feature>
<dbReference type="InterPro" id="IPR016024">
    <property type="entry name" value="ARM-type_fold"/>
</dbReference>
<dbReference type="SMART" id="SM01343">
    <property type="entry name" value="FATC"/>
    <property type="match status" value="1"/>
</dbReference>
<keyword evidence="8" id="KW-0067">ATP-binding</keyword>
<dbReference type="Gene3D" id="1.10.1070.11">
    <property type="entry name" value="Phosphatidylinositol 3-/4-kinase, catalytic domain"/>
    <property type="match status" value="1"/>
</dbReference>
<evidence type="ECO:0000259" key="17">
    <source>
        <dbReference type="PROSITE" id="PS51190"/>
    </source>
</evidence>
<feature type="coiled-coil region" evidence="14">
    <location>
        <begin position="1431"/>
        <end position="1458"/>
    </location>
</feature>
<dbReference type="PROSITE" id="PS50290">
    <property type="entry name" value="PI3_4_KINASE_3"/>
    <property type="match status" value="1"/>
</dbReference>
<comment type="subcellular location">
    <subcellularLocation>
        <location evidence="1">Nucleus</location>
    </subcellularLocation>
</comment>
<dbReference type="EMBL" id="JBDJPC010000005">
    <property type="protein sequence ID" value="KAL1501124.1"/>
    <property type="molecule type" value="Genomic_DNA"/>
</dbReference>
<evidence type="ECO:0000256" key="11">
    <source>
        <dbReference type="ARBA" id="ARBA00047899"/>
    </source>
</evidence>
<dbReference type="InterPro" id="IPR003151">
    <property type="entry name" value="PIK-rel_kinase_FAT"/>
</dbReference>
<dbReference type="PROSITE" id="PS00915">
    <property type="entry name" value="PI3_4_KINASE_1"/>
    <property type="match status" value="1"/>
</dbReference>
<evidence type="ECO:0000256" key="6">
    <source>
        <dbReference type="ARBA" id="ARBA00022763"/>
    </source>
</evidence>
<accession>A0ABD1EQR9</accession>
<keyword evidence="7" id="KW-0418">Kinase</keyword>
<dbReference type="InterPro" id="IPR003152">
    <property type="entry name" value="FATC_dom"/>
</dbReference>
<evidence type="ECO:0000256" key="2">
    <source>
        <dbReference type="ARBA" id="ARBA00012513"/>
    </source>
</evidence>
<evidence type="ECO:0000256" key="4">
    <source>
        <dbReference type="ARBA" id="ARBA00022679"/>
    </source>
</evidence>
<dbReference type="InterPro" id="IPR038980">
    <property type="entry name" value="ATM_plant"/>
</dbReference>
<dbReference type="PROSITE" id="PS50007">
    <property type="entry name" value="PIPLC_X_DOMAIN"/>
    <property type="match status" value="1"/>
</dbReference>
<evidence type="ECO:0000256" key="10">
    <source>
        <dbReference type="ARBA" id="ARBA00023306"/>
    </source>
</evidence>
<dbReference type="GO" id="GO:0005634">
    <property type="term" value="C:nucleus"/>
    <property type="evidence" value="ECO:0007669"/>
    <property type="project" value="UniProtKB-SubCell"/>
</dbReference>
<dbReference type="SUPFAM" id="SSF56112">
    <property type="entry name" value="Protein kinase-like (PK-like)"/>
    <property type="match status" value="1"/>
</dbReference>
<feature type="domain" description="PI3K/PI4K catalytic" evidence="15">
    <location>
        <begin position="2430"/>
        <end position="2742"/>
    </location>
</feature>
<dbReference type="Pfam" id="PF02260">
    <property type="entry name" value="FATC"/>
    <property type="match status" value="1"/>
</dbReference>
<dbReference type="Gene3D" id="3.30.1010.10">
    <property type="entry name" value="Phosphatidylinositol 3-kinase Catalytic Subunit, Chain A, domain 4"/>
    <property type="match status" value="1"/>
</dbReference>
<sequence>MSSKGDLSEIQSHLRSTRITDQRKAIVRLKELLSHENIRDHLNSNDPLSWRELLEELQSSLQKECYRSVEQSKQNVFQVVDCITLVVQMALKHGPDKISVSRLVRYVDGVLRENNMNLCKDAFLTMIKDCILENFHCLGYLEPEDFKLLFKLLQSELSQALENTSRQFIIYNCLLLLIKNGPLCGFPCGFLREQFSFVSQLTQSLKKDDLRSLQEIKVLTVLNFCKHCAEDNRLSCCKLGEEVFSCLANLYTYGGFDAKLKVDIVEFFLLQMTIHHPNGVRKGDKHALAWKWDIWNSCVKKMYSLLTNEISQYLSQYKQYIKSTYIFLNKGDNQTIILNSFVALFVEVSKQLLSEIEGATDFYLIENSDVEGPSQKRRKVVASLESFVDEIRKTKSWVWVNLVCALLHKYPTLINKHLYQNLIQTLHNLLLNTKEVNTIRCIYETQAILVEIEPNLNFYDDEILNLWKLIGDAAMRVVGSPNHNIEETQHLLSQLISRQIVPLESVIDTFTSGVLIIAKHHIDTLELVLKCNRTFSQLTHAQRTKIFDCLINTNAQLDDDYLLNWKLAEMLVALTLKQYPNFQYTSRYNKKPSVYQKLCNSYARNTFVLKKAPLHIESSDKLTSFNPDPYMVKTLMDKLEVITHEVLSKSMYCIFSLLGCLYNVLSCFIDCHVIEESEIEGHQLMKMIKILVENGTNNSLNNYSHNENKFKELLKLTHVLTKVFSLANSATSLVKRLFPMKFFQEIFNLLNPENVQKQGEFQQKVKLSLITTLSKYCVVTNPDDITLNQHKIVMVLAEPDYNFSNDMDYDLIVCFLNNIVCTKPGLLSEDVVEKILDCIHGLCSSRYRNYNNALEVINILNRTFGHCFRIDSSYSSMAISMIYPFYKRVFYYGPEVAEAILNVLHTLVQLDPTCQLAKWDDKEVIRYVPEFLTNEFQRVRFKAVEVLVDFIKVSTNLGDLNSLHLLEEVFHSIYDFSIQVLQVNETMNDERAYDETTNRSWSAFYMFLSIIVNCNSWCEESLFAIVKMEHYRKLHGLRDEALIKDVFSRLKEHFKNQDFLISHLTSLLNRWIDFRYDINEFVFQLFGCSDKMHFYFKYFNICAPLLYYKDQNDILAVGRQLNMTEISVVEYCCPKFFAHTITYNVSSLSEDFIKKNAELSKIHQILGDKMQKTLVTHLDQLILTCVNTVTDSRDYETVFQETVYFISKGITREDFYVCLNFIQNQVCNGTSLIDFLINSRETKKIQNILLKLQSNIYATTTDEQLKRTFHHYTIIVNMILQSLDPNSEIIVFFIRDTLHYLVQSILNKHLEKICQAIVRFMNEFLQKLLPKCSKEFEPFLKFVVNTIKNVAIESESLLPPCKKILEFLVISNESDLSSTIAKLDNFPNNEDFKAIKDVHNRIKYFEKKLCLKEEIEIFLDYTDAATKHDSLVHLKSILANEKAQLNALHDELLNETTENSLLHKLIATLIKMSAFPNEKINREAIRCLGEIGPVNLTATIVPEPEKNRDFCDNGTAFDDLTCQVLCFLNEYIVDADMNVKSAASEALYHVLRYEQCKKILDGGKSELNKKYIAPYLMQIQEKSSNKLLLNNELFMKKVNIPNLWCPLSSTVDYKEWITNLVVALLESFDHGSYLNSLIGLCKVQATFCENILPLLINLLISHFGDKRVIEVLSANINQMFSKHWCLTIDTTYNNENVMSIAVNKESVTCMLDVVNFIRNRLTSTKLTAMKFDYLRIAKAAAYCSAHFSALLYSELWCQEKIDENNLRNSNSLDQFATHLDTIYKSEANGTTLQEILQSSYKSIGELDALSGCGLSLFRDSHYRINYYKSIGQWDRVMDYYSIRPWDTATDGANLLESFKMNYLYQLPLKFQSEKVDYECMWRLGQWIIPSCDNSEQHEVNYEKNKFNCLKAICDYDLYTFTTSKKELETYFVENLKHISIESNTNLYPVLSQLESFVEMEDCLETLKQQSFKDMLDKWKSQDLIIKKNDFQFIEPIIAQRITLLKELSMKNSNLANAYYEVVLNFADYAKQENCLRAATTALIRLRQMPNLSSEMDMELQLREAQLAWLNNEKLFSQWILSELCNTGNVSDRLKAKSLMLQAVFMSESDSKRRLVLNNFEASLEAYQRIESLDRTNEDRSNIQDTYDRLAMYADREYQQIMSHINSNLYQKNISIVKSYKEITFSEQNHRTTDEKKANILRVKQIKIDETEINRTQNEKNFVLQLALKYYIQNLATCDTNNLKIFRVISLFLENRDNDLLSCLLKHMTLTLPSYKYVTVLPQLIPHLTCHDLLGEEINKIIKRCALDHPHHTLPQLLALVNAMADRKYCPKENKSQATVSNERTEEAIKMLSKLEHSGLKEIIRRMSRLSNALIQLAYYSENNSRRSEVNIPLKLAITSIKDFDDILVPTCTLPVSKTNTYKNIVGISKFNRNYTALGGITAPKRIECVCTRGKVHFQLVKGQDDLRQDAVMQQAFTIINNLLSNDKKTKSLQIRTYKVVPLSMRSGVLEWVENSMPIGDYLLEAHKKFRPNDDRPAACKRKIADYATQSSDVKLKVFKKICENIQPVFHKFFEIHFKQPSAWYKKRRAYIHSVATSSMCGHILGIGDRHVNNILIDKKTAEVIHIDFGIAFEQGKCLPTPEMVPFRLTRDIVDGMGVSGIEGLFRKSCEKTMEVLRSNSQTILSILEVLLYDPLYYWVVTKNEANKRQIDESSRKCLTDDIDEDNKNEENKNINAERVLLRLGAKLQGCEDGKLRSIEYEVGNLIRQAMDPENHCVMFHGWQAYL</sequence>
<reference evidence="18 19" key="1">
    <citation type="submission" date="2024-05" db="EMBL/GenBank/DDBJ databases">
        <title>Genetic variation in Jamaican populations of the coffee berry borer (Hypothenemus hampei).</title>
        <authorList>
            <person name="Errbii M."/>
            <person name="Myrie A."/>
        </authorList>
    </citation>
    <scope>NUCLEOTIDE SEQUENCE [LARGE SCALE GENOMIC DNA]</scope>
    <source>
        <strain evidence="18">JA-Hopewell-2020-01-JO</strain>
        <tissue evidence="18">Whole body</tissue>
    </source>
</reference>
<comment type="catalytic activity">
    <reaction evidence="11">
        <text>L-threonyl-[protein] + ATP = O-phospho-L-threonyl-[protein] + ADP + H(+)</text>
        <dbReference type="Rhea" id="RHEA:46608"/>
        <dbReference type="Rhea" id="RHEA-COMP:11060"/>
        <dbReference type="Rhea" id="RHEA-COMP:11605"/>
        <dbReference type="ChEBI" id="CHEBI:15378"/>
        <dbReference type="ChEBI" id="CHEBI:30013"/>
        <dbReference type="ChEBI" id="CHEBI:30616"/>
        <dbReference type="ChEBI" id="CHEBI:61977"/>
        <dbReference type="ChEBI" id="CHEBI:456216"/>
        <dbReference type="EC" id="2.7.11.1"/>
    </reaction>
</comment>
<dbReference type="InterPro" id="IPR036940">
    <property type="entry name" value="PI3/4_kinase_cat_sf"/>
</dbReference>
<evidence type="ECO:0000256" key="7">
    <source>
        <dbReference type="ARBA" id="ARBA00022777"/>
    </source>
</evidence>
<keyword evidence="4" id="KW-0808">Transferase</keyword>
<dbReference type="InterPro" id="IPR018936">
    <property type="entry name" value="PI3/4_kinase_CS"/>
</dbReference>
<evidence type="ECO:0000313" key="19">
    <source>
        <dbReference type="Proteomes" id="UP001566132"/>
    </source>
</evidence>
<dbReference type="PANTHER" id="PTHR37079">
    <property type="entry name" value="SERINE/THREONINE-PROTEIN KINASE ATM"/>
    <property type="match status" value="1"/>
</dbReference>
<keyword evidence="3" id="KW-0723">Serine/threonine-protein kinase</keyword>
<gene>
    <name evidence="18" type="ORF">ABEB36_006509</name>
</gene>
<dbReference type="InterPro" id="IPR011009">
    <property type="entry name" value="Kinase-like_dom_sf"/>
</dbReference>
<dbReference type="GO" id="GO:0005524">
    <property type="term" value="F:ATP binding"/>
    <property type="evidence" value="ECO:0007669"/>
    <property type="project" value="UniProtKB-KW"/>
</dbReference>
<evidence type="ECO:0000256" key="14">
    <source>
        <dbReference type="SAM" id="Coils"/>
    </source>
</evidence>
<name>A0ABD1EQR9_HYPHA</name>
<dbReference type="InterPro" id="IPR014009">
    <property type="entry name" value="PIK_FAT"/>
</dbReference>
<keyword evidence="10" id="KW-0131">Cell cycle</keyword>
<dbReference type="InterPro" id="IPR044107">
    <property type="entry name" value="PIKKc_ATM"/>
</dbReference>
<dbReference type="PANTHER" id="PTHR37079:SF4">
    <property type="entry name" value="SERINE_THREONINE-PROTEIN KINASE ATM"/>
    <property type="match status" value="1"/>
</dbReference>
<evidence type="ECO:0000256" key="5">
    <source>
        <dbReference type="ARBA" id="ARBA00022741"/>
    </source>
</evidence>
<keyword evidence="5" id="KW-0547">Nucleotide-binding</keyword>
<dbReference type="SMART" id="SM00146">
    <property type="entry name" value="PI3Kc"/>
    <property type="match status" value="1"/>
</dbReference>
<evidence type="ECO:0000256" key="13">
    <source>
        <dbReference type="ARBA" id="ARBA00073111"/>
    </source>
</evidence>
<keyword evidence="9" id="KW-0539">Nucleus</keyword>
<keyword evidence="6" id="KW-0227">DNA damage</keyword>
<organism evidence="18 19">
    <name type="scientific">Hypothenemus hampei</name>
    <name type="common">Coffee berry borer</name>
    <dbReference type="NCBI Taxonomy" id="57062"/>
    <lineage>
        <taxon>Eukaryota</taxon>
        <taxon>Metazoa</taxon>
        <taxon>Ecdysozoa</taxon>
        <taxon>Arthropoda</taxon>
        <taxon>Hexapoda</taxon>
        <taxon>Insecta</taxon>
        <taxon>Pterygota</taxon>
        <taxon>Neoptera</taxon>
        <taxon>Endopterygota</taxon>
        <taxon>Coleoptera</taxon>
        <taxon>Polyphaga</taxon>
        <taxon>Cucujiformia</taxon>
        <taxon>Curculionidae</taxon>
        <taxon>Scolytinae</taxon>
        <taxon>Hypothenemus</taxon>
    </lineage>
</organism>
<dbReference type="FunFam" id="3.30.1010.10:FF:000023">
    <property type="entry name" value="Serine/threonine-protein kinase ATM"/>
    <property type="match status" value="1"/>
</dbReference>
<dbReference type="GO" id="GO:0004674">
    <property type="term" value="F:protein serine/threonine kinase activity"/>
    <property type="evidence" value="ECO:0007669"/>
    <property type="project" value="UniProtKB-KW"/>
</dbReference>
<evidence type="ECO:0000256" key="1">
    <source>
        <dbReference type="ARBA" id="ARBA00004123"/>
    </source>
</evidence>
<dbReference type="PROSITE" id="PS00916">
    <property type="entry name" value="PI3_4_KINASE_2"/>
    <property type="match status" value="1"/>
</dbReference>
<evidence type="ECO:0000259" key="16">
    <source>
        <dbReference type="PROSITE" id="PS51189"/>
    </source>
</evidence>
<evidence type="ECO:0000259" key="15">
    <source>
        <dbReference type="PROSITE" id="PS50290"/>
    </source>
</evidence>
<keyword evidence="19" id="KW-1185">Reference proteome</keyword>
<evidence type="ECO:0000256" key="9">
    <source>
        <dbReference type="ARBA" id="ARBA00023242"/>
    </source>
</evidence>
<keyword evidence="14" id="KW-0175">Coiled coil</keyword>
<dbReference type="EC" id="2.7.11.1" evidence="2"/>